<name>A0A915P7V4_9BILA</name>
<organism evidence="2 3">
    <name type="scientific">Meloidogyne floridensis</name>
    <dbReference type="NCBI Taxonomy" id="298350"/>
    <lineage>
        <taxon>Eukaryota</taxon>
        <taxon>Metazoa</taxon>
        <taxon>Ecdysozoa</taxon>
        <taxon>Nematoda</taxon>
        <taxon>Chromadorea</taxon>
        <taxon>Rhabditida</taxon>
        <taxon>Tylenchina</taxon>
        <taxon>Tylenchomorpha</taxon>
        <taxon>Tylenchoidea</taxon>
        <taxon>Meloidogynidae</taxon>
        <taxon>Meloidogyninae</taxon>
        <taxon>Meloidogyne</taxon>
    </lineage>
</organism>
<feature type="compositionally biased region" description="Polar residues" evidence="1">
    <location>
        <begin position="260"/>
        <end position="276"/>
    </location>
</feature>
<feature type="compositionally biased region" description="Low complexity" evidence="1">
    <location>
        <begin position="58"/>
        <end position="79"/>
    </location>
</feature>
<feature type="compositionally biased region" description="Polar residues" evidence="1">
    <location>
        <begin position="586"/>
        <end position="595"/>
    </location>
</feature>
<dbReference type="Proteomes" id="UP000887560">
    <property type="component" value="Unplaced"/>
</dbReference>
<feature type="compositionally biased region" description="Low complexity" evidence="1">
    <location>
        <begin position="370"/>
        <end position="383"/>
    </location>
</feature>
<feature type="region of interest" description="Disordered" evidence="1">
    <location>
        <begin position="58"/>
        <end position="83"/>
    </location>
</feature>
<feature type="compositionally biased region" description="Low complexity" evidence="1">
    <location>
        <begin position="298"/>
        <end position="329"/>
    </location>
</feature>
<evidence type="ECO:0000256" key="1">
    <source>
        <dbReference type="SAM" id="MobiDB-lite"/>
    </source>
</evidence>
<dbReference type="AlphaFoldDB" id="A0A915P7V4"/>
<feature type="region of interest" description="Disordered" evidence="1">
    <location>
        <begin position="213"/>
        <end position="241"/>
    </location>
</feature>
<keyword evidence="2" id="KW-1185">Reference proteome</keyword>
<accession>A0A915P7V4</accession>
<evidence type="ECO:0000313" key="2">
    <source>
        <dbReference type="Proteomes" id="UP000887560"/>
    </source>
</evidence>
<feature type="compositionally biased region" description="Low complexity" evidence="1">
    <location>
        <begin position="143"/>
        <end position="156"/>
    </location>
</feature>
<dbReference type="PANTHER" id="PTHR43069">
    <property type="entry name" value="FUMARYLACETOACETASE"/>
    <property type="match status" value="1"/>
</dbReference>
<dbReference type="InterPro" id="IPR005959">
    <property type="entry name" value="Fumarylacetoacetase"/>
</dbReference>
<feature type="region of interest" description="Disordered" evidence="1">
    <location>
        <begin position="126"/>
        <end position="156"/>
    </location>
</feature>
<dbReference type="GO" id="GO:0006572">
    <property type="term" value="P:L-tyrosine catabolic process"/>
    <property type="evidence" value="ECO:0007669"/>
    <property type="project" value="TreeGrafter"/>
</dbReference>
<dbReference type="WBParaSite" id="scf7180000423294.g10621">
    <property type="protein sequence ID" value="scf7180000423294.g10621"/>
    <property type="gene ID" value="scf7180000423294.g10621"/>
</dbReference>
<evidence type="ECO:0000313" key="3">
    <source>
        <dbReference type="WBParaSite" id="scf7180000423294.g10621"/>
    </source>
</evidence>
<feature type="region of interest" description="Disordered" evidence="1">
    <location>
        <begin position="559"/>
        <end position="661"/>
    </location>
</feature>
<dbReference type="GO" id="GO:0006559">
    <property type="term" value="P:L-phenylalanine catabolic process"/>
    <property type="evidence" value="ECO:0007669"/>
    <property type="project" value="TreeGrafter"/>
</dbReference>
<feature type="compositionally biased region" description="Low complexity" evidence="1">
    <location>
        <begin position="639"/>
        <end position="652"/>
    </location>
</feature>
<feature type="compositionally biased region" description="Polar residues" evidence="1">
    <location>
        <begin position="559"/>
        <end position="575"/>
    </location>
</feature>
<sequence>MPIFTRDLRTLALHQQLSTLMQQAQLQQQQQQPAVSQSQQQQQPQPSLSAFLPLNQQIRQQQQPAPCSSAQLQQQQQQQTNPGGSSILGIYQHLLSLQAQQQQHNSTPTVAGLPQQFSNALHLQNSSPAASVLPPQLGGGVPSAQSATSGSTAGLLTQQQPPVNQQLQLLLQLASNGGGNVGGNTGGLQGLLASLSGNQQQALLTALAAQQAQQQQEATTQQPPPPQLHQQPPPSLQPQQPDENRLLLEHLIRQSREIEQSTPATLSPTIGGSTASEVLPAPPQQVQQTSAEVLAAHQQQQQQQQHANVGASIHSQISAEQQEQQRQSQGTPNERLMTSEAVQDRISRLISENEAILEPNPVLLKRRPYQRQSTSNSMTSQTSENAGTSQRGSPGIRSPGPKHHPATTRSYSLHETSFLRFGGGSLTSGQPINRQQLSLQPQPSQHSQQLTCNFCHLKFPNEAGLEAHELRCSKKDSNSCNNQILLQKQQSQPQLKMVHQQRQQQHQQQLQLQLQQLQDHQSTIAALVGGGKGVARDLVINGSGGGRSSVPSLIQQHFSKQQSNISQLVTSSSSDSRLKKRGLDQDSGSCGSGTDSLEMIYDVSNGGNCGEQQQQQHGAESSKMARIVSNSSPPPPPLTLFSNSNNTPPSTSGEETNKSNN</sequence>
<dbReference type="PANTHER" id="PTHR43069:SF2">
    <property type="entry name" value="FUMARYLACETOACETASE"/>
    <property type="match status" value="1"/>
</dbReference>
<feature type="compositionally biased region" description="Pro residues" evidence="1">
    <location>
        <begin position="222"/>
        <end position="236"/>
    </location>
</feature>
<reference evidence="3" key="1">
    <citation type="submission" date="2022-11" db="UniProtKB">
        <authorList>
            <consortium name="WormBaseParasite"/>
        </authorList>
    </citation>
    <scope>IDENTIFICATION</scope>
</reference>
<dbReference type="GO" id="GO:0004334">
    <property type="term" value="F:fumarylacetoacetase activity"/>
    <property type="evidence" value="ECO:0007669"/>
    <property type="project" value="InterPro"/>
</dbReference>
<dbReference type="GO" id="GO:1902000">
    <property type="term" value="P:homogentisate catabolic process"/>
    <property type="evidence" value="ECO:0007669"/>
    <property type="project" value="TreeGrafter"/>
</dbReference>
<protein>
    <submittedName>
        <fullName evidence="3">Uncharacterized protein</fullName>
    </submittedName>
</protein>
<proteinExistence type="predicted"/>
<feature type="region of interest" description="Disordered" evidence="1">
    <location>
        <begin position="361"/>
        <end position="409"/>
    </location>
</feature>
<feature type="region of interest" description="Disordered" evidence="1">
    <location>
        <begin position="257"/>
        <end position="337"/>
    </location>
</feature>